<dbReference type="SUPFAM" id="SSF46785">
    <property type="entry name" value="Winged helix' DNA-binding domain"/>
    <property type="match status" value="1"/>
</dbReference>
<evidence type="ECO:0000313" key="5">
    <source>
        <dbReference type="EMBL" id="MDA0140615.1"/>
    </source>
</evidence>
<dbReference type="PROSITE" id="PS00519">
    <property type="entry name" value="HTH_ASNC_1"/>
    <property type="match status" value="1"/>
</dbReference>
<evidence type="ECO:0000256" key="1">
    <source>
        <dbReference type="ARBA" id="ARBA00023015"/>
    </source>
</evidence>
<evidence type="ECO:0000256" key="2">
    <source>
        <dbReference type="ARBA" id="ARBA00023125"/>
    </source>
</evidence>
<dbReference type="InterPro" id="IPR036388">
    <property type="entry name" value="WH-like_DNA-bd_sf"/>
</dbReference>
<keyword evidence="6" id="KW-1185">Reference proteome</keyword>
<dbReference type="RefSeq" id="WP_202955885.1">
    <property type="nucleotide sequence ID" value="NZ_JAPCID010000042.1"/>
</dbReference>
<dbReference type="EMBL" id="JAPCID010000042">
    <property type="protein sequence ID" value="MDA0140615.1"/>
    <property type="molecule type" value="Genomic_DNA"/>
</dbReference>
<reference evidence="5" key="1">
    <citation type="submission" date="2022-10" db="EMBL/GenBank/DDBJ databases">
        <title>The WGS of Solirubrobacter sp. CPCC 204708.</title>
        <authorList>
            <person name="Jiang Z."/>
        </authorList>
    </citation>
    <scope>NUCLEOTIDE SEQUENCE</scope>
    <source>
        <strain evidence="5">CPCC 204708</strain>
    </source>
</reference>
<dbReference type="PANTHER" id="PTHR30154">
    <property type="entry name" value="LEUCINE-RESPONSIVE REGULATORY PROTEIN"/>
    <property type="match status" value="1"/>
</dbReference>
<dbReference type="Gene3D" id="1.10.10.10">
    <property type="entry name" value="Winged helix-like DNA-binding domain superfamily/Winged helix DNA-binding domain"/>
    <property type="match status" value="1"/>
</dbReference>
<accession>A0ABT4RQ62</accession>
<dbReference type="Proteomes" id="UP001147700">
    <property type="component" value="Unassembled WGS sequence"/>
</dbReference>
<feature type="domain" description="HTH asnC-type" evidence="4">
    <location>
        <begin position="5"/>
        <end position="66"/>
    </location>
</feature>
<dbReference type="Pfam" id="PF01037">
    <property type="entry name" value="AsnC_trans_reg"/>
    <property type="match status" value="1"/>
</dbReference>
<dbReference type="SMART" id="SM00344">
    <property type="entry name" value="HTH_ASNC"/>
    <property type="match status" value="1"/>
</dbReference>
<comment type="caution">
    <text evidence="5">The sequence shown here is derived from an EMBL/GenBank/DDBJ whole genome shotgun (WGS) entry which is preliminary data.</text>
</comment>
<organism evidence="5 6">
    <name type="scientific">Solirubrobacter deserti</name>
    <dbReference type="NCBI Taxonomy" id="2282478"/>
    <lineage>
        <taxon>Bacteria</taxon>
        <taxon>Bacillati</taxon>
        <taxon>Actinomycetota</taxon>
        <taxon>Thermoleophilia</taxon>
        <taxon>Solirubrobacterales</taxon>
        <taxon>Solirubrobacteraceae</taxon>
        <taxon>Solirubrobacter</taxon>
    </lineage>
</organism>
<dbReference type="InterPro" id="IPR019888">
    <property type="entry name" value="Tscrpt_reg_AsnC-like"/>
</dbReference>
<dbReference type="Gene3D" id="3.30.70.920">
    <property type="match status" value="1"/>
</dbReference>
<evidence type="ECO:0000313" key="6">
    <source>
        <dbReference type="Proteomes" id="UP001147700"/>
    </source>
</evidence>
<proteinExistence type="predicted"/>
<dbReference type="InterPro" id="IPR000485">
    <property type="entry name" value="AsnC-type_HTH_dom"/>
</dbReference>
<keyword evidence="2" id="KW-0238">DNA-binding</keyword>
<evidence type="ECO:0000256" key="3">
    <source>
        <dbReference type="ARBA" id="ARBA00023163"/>
    </source>
</evidence>
<dbReference type="PROSITE" id="PS50956">
    <property type="entry name" value="HTH_ASNC_2"/>
    <property type="match status" value="1"/>
</dbReference>
<sequence>MAVQLDEIDVRLLRELEADADRPNVELARIVGLSPAATLNRVRRLKESGVIRKIAARLDSAAAGFTLQVYVMVTLARHDEAAENRFNREVAAIDNIIAADGVAGETDALLMIAARDVAELQVVLSRLSTRAGAQRLITLLRLGEIKPSSPLPLRATSVQSRRAS</sequence>
<name>A0ABT4RQ62_9ACTN</name>
<dbReference type="PRINTS" id="PR00033">
    <property type="entry name" value="HTHASNC"/>
</dbReference>
<dbReference type="PANTHER" id="PTHR30154:SF34">
    <property type="entry name" value="TRANSCRIPTIONAL REGULATOR AZLB"/>
    <property type="match status" value="1"/>
</dbReference>
<protein>
    <submittedName>
        <fullName evidence="5">Lrp/AsnC family transcriptional regulator</fullName>
    </submittedName>
</protein>
<evidence type="ECO:0000259" key="4">
    <source>
        <dbReference type="PROSITE" id="PS50956"/>
    </source>
</evidence>
<dbReference type="SUPFAM" id="SSF54909">
    <property type="entry name" value="Dimeric alpha+beta barrel"/>
    <property type="match status" value="1"/>
</dbReference>
<dbReference type="InterPro" id="IPR019887">
    <property type="entry name" value="Tscrpt_reg_AsnC/Lrp_C"/>
</dbReference>
<dbReference type="InterPro" id="IPR019885">
    <property type="entry name" value="Tscrpt_reg_HTH_AsnC-type_CS"/>
</dbReference>
<keyword evidence="1" id="KW-0805">Transcription regulation</keyword>
<gene>
    <name evidence="5" type="ORF">OJ962_24170</name>
</gene>
<dbReference type="Pfam" id="PF13404">
    <property type="entry name" value="HTH_AsnC-type"/>
    <property type="match status" value="1"/>
</dbReference>
<dbReference type="InterPro" id="IPR036390">
    <property type="entry name" value="WH_DNA-bd_sf"/>
</dbReference>
<dbReference type="InterPro" id="IPR011008">
    <property type="entry name" value="Dimeric_a/b-barrel"/>
</dbReference>
<keyword evidence="3" id="KW-0804">Transcription</keyword>